<accession>A0A7T2YMR9</accession>
<evidence type="ECO:0000313" key="1">
    <source>
        <dbReference type="EMBL" id="QPS78579.1"/>
    </source>
</evidence>
<dbReference type="KEGG" id="dla:I6G47_16215"/>
<gene>
    <name evidence="1" type="ORF">I6G47_16215</name>
</gene>
<proteinExistence type="predicted"/>
<dbReference type="Proteomes" id="UP000595064">
    <property type="component" value="Chromosome"/>
</dbReference>
<name>A0A7T2YMR9_9BURK</name>
<evidence type="ECO:0000313" key="2">
    <source>
        <dbReference type="Proteomes" id="UP000595064"/>
    </source>
</evidence>
<dbReference type="EMBL" id="CP065748">
    <property type="protein sequence ID" value="QPS78579.1"/>
    <property type="molecule type" value="Genomic_DNA"/>
</dbReference>
<sequence length="292" mass="32157">MQIVYIEDRLRGESLAEAMRAQPDLRESVVIACMAPPLPVLIEQHHAELVQVLAQLERQPRDEALLEQQRELSSTIDALQRAADRVSGVALEQPAEGRTIAMRRAFDIRFGRDSRDAKAPPMEYLALWAAAWHAAELETMAYIGDAMVCNIDLEPAELAEVNAQLTTADRCGIRLEPLNHQARAAEIKMRWLLSEIVDRLQLVKACAYRPNNGAIAAELEWLAALHGAAQSWGVFDQQAATPAVEAPAAQSVELPNPDLWRDAEGLRGYTIDPGAGPWYTADTVRALLAAKA</sequence>
<keyword evidence="2" id="KW-1185">Reference proteome</keyword>
<protein>
    <submittedName>
        <fullName evidence="1">Uncharacterized protein</fullName>
    </submittedName>
</protein>
<dbReference type="AlphaFoldDB" id="A0A7T2YMR9"/>
<reference evidence="1 2" key="1">
    <citation type="submission" date="2020-12" db="EMBL/GenBank/DDBJ databases">
        <title>FDA dAtabase for Regulatory Grade micrObial Sequences (FDA-ARGOS): Supporting development and validation of Infectious Disease Dx tests.</title>
        <authorList>
            <person name="Sproer C."/>
            <person name="Gronow S."/>
            <person name="Severitt S."/>
            <person name="Schroder I."/>
            <person name="Tallon L."/>
            <person name="Sadzewicz L."/>
            <person name="Zhao X."/>
            <person name="Boylan J."/>
            <person name="Ott S."/>
            <person name="Bowen H."/>
            <person name="Vavikolanu K."/>
            <person name="Mehta A."/>
            <person name="Aluvathingal J."/>
            <person name="Nadendla S."/>
            <person name="Lowell S."/>
            <person name="Myers T."/>
            <person name="Yan Y."/>
            <person name="Sichtig H."/>
        </authorList>
    </citation>
    <scope>NUCLEOTIDE SEQUENCE [LARGE SCALE GENOMIC DNA]</scope>
    <source>
        <strain evidence="1 2">FDAARGOS_890</strain>
    </source>
</reference>
<organism evidence="1 2">
    <name type="scientific">Delftia lacustris</name>
    <dbReference type="NCBI Taxonomy" id="558537"/>
    <lineage>
        <taxon>Bacteria</taxon>
        <taxon>Pseudomonadati</taxon>
        <taxon>Pseudomonadota</taxon>
        <taxon>Betaproteobacteria</taxon>
        <taxon>Burkholderiales</taxon>
        <taxon>Comamonadaceae</taxon>
        <taxon>Delftia</taxon>
    </lineage>
</organism>
<dbReference type="RefSeq" id="WP_133073393.1">
    <property type="nucleotide sequence ID" value="NZ_CP065748.1"/>
</dbReference>